<feature type="transmembrane region" description="Helical" evidence="1">
    <location>
        <begin position="467"/>
        <end position="488"/>
    </location>
</feature>
<evidence type="ECO:0000256" key="1">
    <source>
        <dbReference type="SAM" id="Phobius"/>
    </source>
</evidence>
<gene>
    <name evidence="2" type="ORF">TUBRATIS_003590</name>
</gene>
<protein>
    <submittedName>
        <fullName evidence="2">Dolichyl-phosphate-mannose O-mannosyltransferase</fullName>
    </submittedName>
</protein>
<dbReference type="EMBL" id="RCSS01000084">
    <property type="protein sequence ID" value="RVD93126.1"/>
    <property type="molecule type" value="Genomic_DNA"/>
</dbReference>
<feature type="transmembrane region" description="Helical" evidence="1">
    <location>
        <begin position="500"/>
        <end position="528"/>
    </location>
</feature>
<keyword evidence="1" id="KW-1133">Transmembrane helix</keyword>
<dbReference type="SUPFAM" id="SSF82109">
    <property type="entry name" value="MIR domain"/>
    <property type="match status" value="1"/>
</dbReference>
<dbReference type="Proteomes" id="UP000282876">
    <property type="component" value="Unassembled WGS sequence"/>
</dbReference>
<accession>A0A437AQ61</accession>
<keyword evidence="1" id="KW-0812">Transmembrane</keyword>
<dbReference type="Gene3D" id="2.80.10.50">
    <property type="match status" value="1"/>
</dbReference>
<reference evidence="2 3" key="1">
    <citation type="submission" date="2018-10" db="EMBL/GenBank/DDBJ databases">
        <title>Draft genome sequence of the microsporidian Tubulinosema ratisbonensis.</title>
        <authorList>
            <person name="Polonais V."/>
            <person name="Peyretaillade E."/>
            <person name="Niehus S."/>
            <person name="Wawrzyniak I."/>
            <person name="Franchet A."/>
            <person name="Gaspin C."/>
            <person name="Reichstadt M."/>
            <person name="Belser C."/>
            <person name="Labadie K."/>
            <person name="Delbac F."/>
            <person name="Ferrandon D."/>
        </authorList>
    </citation>
    <scope>NUCLEOTIDE SEQUENCE [LARGE SCALE GENOMIC DNA]</scope>
    <source>
        <strain evidence="2 3">Franzen</strain>
    </source>
</reference>
<feature type="transmembrane region" description="Helical" evidence="1">
    <location>
        <begin position="208"/>
        <end position="229"/>
    </location>
</feature>
<feature type="transmembrane region" description="Helical" evidence="1">
    <location>
        <begin position="9"/>
        <end position="25"/>
    </location>
</feature>
<keyword evidence="3" id="KW-1185">Reference proteome</keyword>
<dbReference type="GO" id="GO:0016757">
    <property type="term" value="F:glycosyltransferase activity"/>
    <property type="evidence" value="ECO:0007669"/>
    <property type="project" value="UniProtKB-KW"/>
</dbReference>
<keyword evidence="1" id="KW-0472">Membrane</keyword>
<evidence type="ECO:0000313" key="2">
    <source>
        <dbReference type="EMBL" id="RVD93126.1"/>
    </source>
</evidence>
<keyword evidence="2" id="KW-0328">Glycosyltransferase</keyword>
<feature type="transmembrane region" description="Helical" evidence="1">
    <location>
        <begin position="130"/>
        <end position="147"/>
    </location>
</feature>
<dbReference type="OrthoDB" id="2196365at2759"/>
<name>A0A437AQ61_9MICR</name>
<sequence>MHKTIEKETYTFITLFFIILSYYTATNLLKIDNTFYTNCIQLLKNNFVLLKESPFFYLFFGYFIYLSQFLTNFLDVKGVQLIFFFNLFGSALITFNLFFIRNFFKNGKKKISDYFFVLLFLSLNRNYEKIMLINLTNLQFMIFNLLLYFRRKMIFYAIFICSSMLGVFVFMTDFLFDFYNFYKIYQRNLRKYKIERVRKLVRLFSYTVFSYIFYSLSYLFIFYVLFSVMKNNSIDSKEMSLEFKSAMQPMNEKCDKYVLDRALVTLINQKSQSIINFDKKITGKPIKNENSIFQVIKIHVENENYNPKNANNFFIQNKDYVKLVHYKTKKYLRGEVPKESKGKFFSLELKNTEENTDDNDFFQIFFDGEYLQSRNTVFTLKHVTSGKELGVKLDKQTVSISSESNISTRKFYIKDCFNDQYFKDNLKNEKVKEKTLFYPSLSFFDRFIEYHQKKENFKFNFYQKESIILLIIAFLIILNDLFGLFNQFLCFNKEVNKCFIYNLVVLFCVTFYETNIIFCEFMILKLVYKMMDKVKESKKGVFVCVWLAISYKLK</sequence>
<keyword evidence="2" id="KW-0808">Transferase</keyword>
<evidence type="ECO:0000313" key="3">
    <source>
        <dbReference type="Proteomes" id="UP000282876"/>
    </source>
</evidence>
<feature type="transmembrane region" description="Helical" evidence="1">
    <location>
        <begin position="154"/>
        <end position="176"/>
    </location>
</feature>
<dbReference type="VEuPathDB" id="MicrosporidiaDB:TUBRATIS_003590"/>
<proteinExistence type="predicted"/>
<dbReference type="InterPro" id="IPR036300">
    <property type="entry name" value="MIR_dom_sf"/>
</dbReference>
<comment type="caution">
    <text evidence="2">The sequence shown here is derived from an EMBL/GenBank/DDBJ whole genome shotgun (WGS) entry which is preliminary data.</text>
</comment>
<organism evidence="2 3">
    <name type="scientific">Tubulinosema ratisbonensis</name>
    <dbReference type="NCBI Taxonomy" id="291195"/>
    <lineage>
        <taxon>Eukaryota</taxon>
        <taxon>Fungi</taxon>
        <taxon>Fungi incertae sedis</taxon>
        <taxon>Microsporidia</taxon>
        <taxon>Tubulinosematoidea</taxon>
        <taxon>Tubulinosematidae</taxon>
        <taxon>Tubulinosema</taxon>
    </lineage>
</organism>
<dbReference type="AlphaFoldDB" id="A0A437AQ61"/>
<feature type="transmembrane region" description="Helical" evidence="1">
    <location>
        <begin position="55"/>
        <end position="74"/>
    </location>
</feature>
<feature type="transmembrane region" description="Helical" evidence="1">
    <location>
        <begin position="81"/>
        <end position="100"/>
    </location>
</feature>